<keyword evidence="2 3" id="KW-0067">ATP-binding</keyword>
<proteinExistence type="predicted"/>
<feature type="binding site" evidence="3">
    <location>
        <begin position="183"/>
        <end position="190"/>
    </location>
    <ligand>
        <name>ATP</name>
        <dbReference type="ChEBI" id="CHEBI:30616"/>
    </ligand>
</feature>
<evidence type="ECO:0000256" key="1">
    <source>
        <dbReference type="ARBA" id="ARBA00022741"/>
    </source>
</evidence>
<dbReference type="PANTHER" id="PTHR22683:SF41">
    <property type="entry name" value="DNA TRANSLOCASE FTSK"/>
    <property type="match status" value="1"/>
</dbReference>
<dbReference type="InterPro" id="IPR002543">
    <property type="entry name" value="FtsK_dom"/>
</dbReference>
<organism evidence="6 7">
    <name type="scientific">Streptomyces peucetius</name>
    <dbReference type="NCBI Taxonomy" id="1950"/>
    <lineage>
        <taxon>Bacteria</taxon>
        <taxon>Bacillati</taxon>
        <taxon>Actinomycetota</taxon>
        <taxon>Actinomycetes</taxon>
        <taxon>Kitasatosporales</taxon>
        <taxon>Streptomycetaceae</taxon>
        <taxon>Streptomyces</taxon>
    </lineage>
</organism>
<dbReference type="Pfam" id="PF01580">
    <property type="entry name" value="FtsK_SpoIIIE"/>
    <property type="match status" value="1"/>
</dbReference>
<dbReference type="PANTHER" id="PTHR22683">
    <property type="entry name" value="SPORULATION PROTEIN RELATED"/>
    <property type="match status" value="1"/>
</dbReference>
<evidence type="ECO:0000256" key="3">
    <source>
        <dbReference type="PROSITE-ProRule" id="PRU00289"/>
    </source>
</evidence>
<dbReference type="SUPFAM" id="SSF52540">
    <property type="entry name" value="P-loop containing nucleoside triphosphate hydrolases"/>
    <property type="match status" value="1"/>
</dbReference>
<keyword evidence="7" id="KW-1185">Reference proteome</keyword>
<name>A0ABY6I6Z5_STRPE</name>
<dbReference type="Gene3D" id="3.40.50.300">
    <property type="entry name" value="P-loop containing nucleotide triphosphate hydrolases"/>
    <property type="match status" value="1"/>
</dbReference>
<evidence type="ECO:0000313" key="6">
    <source>
        <dbReference type="EMBL" id="UYQ62693.1"/>
    </source>
</evidence>
<dbReference type="EMBL" id="CP107567">
    <property type="protein sequence ID" value="UYQ62693.1"/>
    <property type="molecule type" value="Genomic_DNA"/>
</dbReference>
<accession>A0ABY6I6Z5</accession>
<evidence type="ECO:0000313" key="7">
    <source>
        <dbReference type="Proteomes" id="UP001163878"/>
    </source>
</evidence>
<keyword evidence="4" id="KW-1133">Transmembrane helix</keyword>
<dbReference type="InterPro" id="IPR027417">
    <property type="entry name" value="P-loop_NTPase"/>
</dbReference>
<evidence type="ECO:0000259" key="5">
    <source>
        <dbReference type="PROSITE" id="PS50901"/>
    </source>
</evidence>
<evidence type="ECO:0000256" key="4">
    <source>
        <dbReference type="SAM" id="Phobius"/>
    </source>
</evidence>
<gene>
    <name evidence="6" type="ORF">OGH68_15190</name>
</gene>
<sequence length="455" mass="49978">MSTTTLLVLSLVVVAAALVLRRLRPAWYWLSIGVTLAALRVVVRYASVMDACGLTVPPSRLRLTLARLTNRPAPESRPPRILSFRPTRTGLVLRVKLRPGQDAFDFAASTDRLRHSFAMHSVTSREIKSGVVELRMTGYDVLERVQMPAKVEREGLRIPVALREDGAVHYRDYRQVPHSLNLGATKSGKSVYQRHLVKELASRHVALVGIDCKQGVELAPLARRFSALADNPDDAADLLEALVQRMADTYQVIRREQRISADTPDEEITADLWGLPEELRPVPVVLLVDEVAELALFSNTAQKKRRERIITALVRLVQLGRAAGIYVEICGQRFGAELGDGITMLRSQLTGRLSHRVNDEASAKMAFGDISPDAVLATTQIPVERPGLAVAGDSTGGWVRIRTPFTTMRQAVNACTANAHRTPVLDGLDSFRPVLPDLTPVEIPAPASTTKPLTA</sequence>
<keyword evidence="4" id="KW-0812">Transmembrane</keyword>
<dbReference type="Proteomes" id="UP001163878">
    <property type="component" value="Chromosome"/>
</dbReference>
<feature type="domain" description="FtsK" evidence="5">
    <location>
        <begin position="165"/>
        <end position="364"/>
    </location>
</feature>
<keyword evidence="4" id="KW-0472">Membrane</keyword>
<protein>
    <submittedName>
        <fullName evidence="6">FtsK/SpoIIIE domain-containing protein</fullName>
    </submittedName>
</protein>
<dbReference type="RefSeq" id="WP_264244422.1">
    <property type="nucleotide sequence ID" value="NZ_CP107567.1"/>
</dbReference>
<keyword evidence="1 3" id="KW-0547">Nucleotide-binding</keyword>
<dbReference type="InterPro" id="IPR050206">
    <property type="entry name" value="FtsK/SpoIIIE/SftA"/>
</dbReference>
<reference evidence="6" key="1">
    <citation type="submission" date="2022-10" db="EMBL/GenBank/DDBJ databases">
        <title>Cytochrome P450 Catalyzes Benzene Ring Formation in the Biosynthesis of Trialkyl-Substituted Aromatic Polyketides.</title>
        <authorList>
            <person name="Zhao E."/>
            <person name="Ge H."/>
        </authorList>
    </citation>
    <scope>NUCLEOTIDE SEQUENCE</scope>
    <source>
        <strain evidence="6">NA0869</strain>
    </source>
</reference>
<feature type="transmembrane region" description="Helical" evidence="4">
    <location>
        <begin position="26"/>
        <end position="43"/>
    </location>
</feature>
<evidence type="ECO:0000256" key="2">
    <source>
        <dbReference type="ARBA" id="ARBA00022840"/>
    </source>
</evidence>
<dbReference type="PROSITE" id="PS50901">
    <property type="entry name" value="FTSK"/>
    <property type="match status" value="1"/>
</dbReference>